<sequence length="264" mass="29831">MTSTKSAVLAAPLWTRYKVHHDRVARDELIVLYAPLVKYVAGRLAIGLPSNVDRDDLYSYGVFGLIDAIEKFDPTRGLKFETYAVSRVRGSMFDGLRAMDWVPASVRQRAKELEKLLHSLSGKLGRVATDQEVAEAMGITEAEYQKLLHDLQATSLLSLDEPWTTDGGKSESVRLLDTLIDVRGHDPVTAAEVSELRNTLIRSIDRLPEKERLVITLYYYEDLTLKEIGSLMNLSESRISQLHTKAILRLRGQLSRHKKKLIEN</sequence>
<evidence type="ECO:0000256" key="3">
    <source>
        <dbReference type="ARBA" id="ARBA00023125"/>
    </source>
</evidence>
<evidence type="ECO:0000256" key="2">
    <source>
        <dbReference type="ARBA" id="ARBA00023082"/>
    </source>
</evidence>
<dbReference type="PANTHER" id="PTHR30385:SF7">
    <property type="entry name" value="RNA POLYMERASE SIGMA FACTOR FLIA"/>
    <property type="match status" value="1"/>
</dbReference>
<dbReference type="SUPFAM" id="SSF88659">
    <property type="entry name" value="Sigma3 and sigma4 domains of RNA polymerase sigma factors"/>
    <property type="match status" value="2"/>
</dbReference>
<keyword evidence="1" id="KW-0805">Transcription regulation</keyword>
<dbReference type="NCBIfam" id="TIGR02937">
    <property type="entry name" value="sigma70-ECF"/>
    <property type="match status" value="1"/>
</dbReference>
<dbReference type="InterPro" id="IPR013325">
    <property type="entry name" value="RNA_pol_sigma_r2"/>
</dbReference>
<dbReference type="PANTHER" id="PTHR30385">
    <property type="entry name" value="SIGMA FACTOR F FLAGELLAR"/>
    <property type="match status" value="1"/>
</dbReference>
<dbReference type="Pfam" id="PF04542">
    <property type="entry name" value="Sigma70_r2"/>
    <property type="match status" value="1"/>
</dbReference>
<dbReference type="AlphaFoldDB" id="A0A4R2RMX1"/>
<dbReference type="PIRSF" id="PIRSF000770">
    <property type="entry name" value="RNA_pol_sigma-SigE/K"/>
    <property type="match status" value="1"/>
</dbReference>
<dbReference type="InterPro" id="IPR007630">
    <property type="entry name" value="RNA_pol_sigma70_r4"/>
</dbReference>
<proteinExistence type="predicted"/>
<dbReference type="NCBIfam" id="TIGR02479">
    <property type="entry name" value="FliA_WhiG"/>
    <property type="match status" value="1"/>
</dbReference>
<dbReference type="Gene3D" id="1.20.140.160">
    <property type="match status" value="1"/>
</dbReference>
<keyword evidence="4" id="KW-0804">Transcription</keyword>
<dbReference type="Proteomes" id="UP000294813">
    <property type="component" value="Unassembled WGS sequence"/>
</dbReference>
<organism evidence="6 7">
    <name type="scientific">Heliophilum fasciatum</name>
    <dbReference type="NCBI Taxonomy" id="35700"/>
    <lineage>
        <taxon>Bacteria</taxon>
        <taxon>Bacillati</taxon>
        <taxon>Bacillota</taxon>
        <taxon>Clostridia</taxon>
        <taxon>Eubacteriales</taxon>
        <taxon>Heliobacteriaceae</taxon>
        <taxon>Heliophilum</taxon>
    </lineage>
</organism>
<dbReference type="InterPro" id="IPR007624">
    <property type="entry name" value="RNA_pol_sigma70_r3"/>
</dbReference>
<dbReference type="OrthoDB" id="9799825at2"/>
<dbReference type="RefSeq" id="WP_131918981.1">
    <property type="nucleotide sequence ID" value="NZ_JAOQNU010000009.1"/>
</dbReference>
<dbReference type="Pfam" id="PF04539">
    <property type="entry name" value="Sigma70_r3"/>
    <property type="match status" value="1"/>
</dbReference>
<dbReference type="PROSITE" id="PS00716">
    <property type="entry name" value="SIGMA70_2"/>
    <property type="match status" value="1"/>
</dbReference>
<dbReference type="PRINTS" id="PR00046">
    <property type="entry name" value="SIGMA70FCT"/>
</dbReference>
<dbReference type="InterPro" id="IPR014284">
    <property type="entry name" value="RNA_pol_sigma-70_dom"/>
</dbReference>
<dbReference type="InterPro" id="IPR013324">
    <property type="entry name" value="RNA_pol_sigma_r3/r4-like"/>
</dbReference>
<gene>
    <name evidence="6" type="ORF">EDD73_10954</name>
</gene>
<dbReference type="SUPFAM" id="SSF88946">
    <property type="entry name" value="Sigma2 domain of RNA polymerase sigma factors"/>
    <property type="match status" value="1"/>
</dbReference>
<dbReference type="Gene3D" id="1.10.1740.10">
    <property type="match status" value="1"/>
</dbReference>
<reference evidence="6 7" key="1">
    <citation type="submission" date="2019-03" db="EMBL/GenBank/DDBJ databases">
        <title>Genomic Encyclopedia of Type Strains, Phase IV (KMG-IV): sequencing the most valuable type-strain genomes for metagenomic binning, comparative biology and taxonomic classification.</title>
        <authorList>
            <person name="Goeker M."/>
        </authorList>
    </citation>
    <scope>NUCLEOTIDE SEQUENCE [LARGE SCALE GENOMIC DNA]</scope>
    <source>
        <strain evidence="6 7">DSM 11170</strain>
    </source>
</reference>
<dbReference type="InterPro" id="IPR000943">
    <property type="entry name" value="RNA_pol_sigma70"/>
</dbReference>
<keyword evidence="7" id="KW-1185">Reference proteome</keyword>
<dbReference type="CDD" id="cd06171">
    <property type="entry name" value="Sigma70_r4"/>
    <property type="match status" value="1"/>
</dbReference>
<evidence type="ECO:0000313" key="6">
    <source>
        <dbReference type="EMBL" id="TCP64513.1"/>
    </source>
</evidence>
<name>A0A4R2RMX1_9FIRM</name>
<dbReference type="Pfam" id="PF04545">
    <property type="entry name" value="Sigma70_r4"/>
    <property type="match status" value="1"/>
</dbReference>
<dbReference type="GO" id="GO:0006352">
    <property type="term" value="P:DNA-templated transcription initiation"/>
    <property type="evidence" value="ECO:0007669"/>
    <property type="project" value="InterPro"/>
</dbReference>
<protein>
    <submittedName>
        <fullName evidence="6">RNA polymerase sigma-28 (SigD/FliA/WhiG) subunit</fullName>
    </submittedName>
</protein>
<evidence type="ECO:0000313" key="7">
    <source>
        <dbReference type="Proteomes" id="UP000294813"/>
    </source>
</evidence>
<feature type="domain" description="RNA polymerase sigma-70" evidence="5">
    <location>
        <begin position="224"/>
        <end position="250"/>
    </location>
</feature>
<dbReference type="GO" id="GO:0016987">
    <property type="term" value="F:sigma factor activity"/>
    <property type="evidence" value="ECO:0007669"/>
    <property type="project" value="UniProtKB-KW"/>
</dbReference>
<dbReference type="InterPro" id="IPR012845">
    <property type="entry name" value="RNA_pol_sigma_FliA_WhiG"/>
</dbReference>
<evidence type="ECO:0000259" key="5">
    <source>
        <dbReference type="PROSITE" id="PS00716"/>
    </source>
</evidence>
<dbReference type="InterPro" id="IPR007627">
    <property type="entry name" value="RNA_pol_sigma70_r2"/>
</dbReference>
<keyword evidence="2" id="KW-0731">Sigma factor</keyword>
<evidence type="ECO:0000256" key="1">
    <source>
        <dbReference type="ARBA" id="ARBA00023015"/>
    </source>
</evidence>
<dbReference type="GO" id="GO:0003899">
    <property type="term" value="F:DNA-directed RNA polymerase activity"/>
    <property type="evidence" value="ECO:0007669"/>
    <property type="project" value="InterPro"/>
</dbReference>
<dbReference type="GO" id="GO:0003677">
    <property type="term" value="F:DNA binding"/>
    <property type="evidence" value="ECO:0007669"/>
    <property type="project" value="UniProtKB-KW"/>
</dbReference>
<dbReference type="EMBL" id="SLXT01000009">
    <property type="protein sequence ID" value="TCP64513.1"/>
    <property type="molecule type" value="Genomic_DNA"/>
</dbReference>
<dbReference type="NCBIfam" id="NF005413">
    <property type="entry name" value="PRK06986.1"/>
    <property type="match status" value="1"/>
</dbReference>
<accession>A0A4R2RMX1</accession>
<keyword evidence="3" id="KW-0238">DNA-binding</keyword>
<evidence type="ECO:0000256" key="4">
    <source>
        <dbReference type="ARBA" id="ARBA00023163"/>
    </source>
</evidence>
<comment type="caution">
    <text evidence="6">The sequence shown here is derived from an EMBL/GenBank/DDBJ whole genome shotgun (WGS) entry which is preliminary data.</text>
</comment>